<dbReference type="RefSeq" id="WP_199707922.1">
    <property type="nucleotide sequence ID" value="NZ_JAEMNV010000011.1"/>
</dbReference>
<evidence type="ECO:0000256" key="1">
    <source>
        <dbReference type="SAM" id="MobiDB-lite"/>
    </source>
</evidence>
<keyword evidence="2" id="KW-1133">Transmembrane helix</keyword>
<evidence type="ECO:0000256" key="2">
    <source>
        <dbReference type="SAM" id="Phobius"/>
    </source>
</evidence>
<proteinExistence type="predicted"/>
<reference evidence="3" key="1">
    <citation type="submission" date="2020-12" db="EMBL/GenBank/DDBJ databases">
        <title>Antrihabitans popcorni sp. nov. and Antrihabitans auranticaus sp. nov., isolated from a larva cave.</title>
        <authorList>
            <person name="Lee S.D."/>
            <person name="Kim I.S."/>
        </authorList>
    </citation>
    <scope>NUCLEOTIDE SEQUENCE</scope>
    <source>
        <strain evidence="3">YC3-6</strain>
    </source>
</reference>
<name>A0A934NWA4_9NOCA</name>
<comment type="caution">
    <text evidence="3">The sequence shown here is derived from an EMBL/GenBank/DDBJ whole genome shotgun (WGS) entry which is preliminary data.</text>
</comment>
<evidence type="ECO:0000313" key="4">
    <source>
        <dbReference type="Proteomes" id="UP000655868"/>
    </source>
</evidence>
<accession>A0A934NWA4</accession>
<organism evidence="3 4">
    <name type="scientific">Antrihabitans stalagmiti</name>
    <dbReference type="NCBI Taxonomy" id="2799499"/>
    <lineage>
        <taxon>Bacteria</taxon>
        <taxon>Bacillati</taxon>
        <taxon>Actinomycetota</taxon>
        <taxon>Actinomycetes</taxon>
        <taxon>Mycobacteriales</taxon>
        <taxon>Nocardiaceae</taxon>
        <taxon>Antrihabitans</taxon>
    </lineage>
</organism>
<protein>
    <submittedName>
        <fullName evidence="3">Uncharacterized protein</fullName>
    </submittedName>
</protein>
<dbReference type="AlphaFoldDB" id="A0A934NWA4"/>
<dbReference type="EMBL" id="JAEMNV010000011">
    <property type="protein sequence ID" value="MBJ8342447.1"/>
    <property type="molecule type" value="Genomic_DNA"/>
</dbReference>
<dbReference type="Proteomes" id="UP000655868">
    <property type="component" value="Unassembled WGS sequence"/>
</dbReference>
<gene>
    <name evidence="3" type="ORF">JGU71_26510</name>
</gene>
<evidence type="ECO:0000313" key="3">
    <source>
        <dbReference type="EMBL" id="MBJ8342447.1"/>
    </source>
</evidence>
<sequence length="149" mass="15207">MTAGTDAVATDRNSIFRRPWRDSRSAPKGPGKLIEQPQWIGAGLVALAVLLSVGVAAASTVTVAGTEALPAVTQGDSVVAMRSGEAAPELGAIAEFRDSSGKSWPATVVEVTTTQVRAHLTGPSALTVGELVVPVGQDRLIDILVPGLG</sequence>
<keyword evidence="4" id="KW-1185">Reference proteome</keyword>
<keyword evidence="2" id="KW-0472">Membrane</keyword>
<feature type="transmembrane region" description="Helical" evidence="2">
    <location>
        <begin position="39"/>
        <end position="64"/>
    </location>
</feature>
<keyword evidence="2" id="KW-0812">Transmembrane</keyword>
<feature type="region of interest" description="Disordered" evidence="1">
    <location>
        <begin position="1"/>
        <end position="32"/>
    </location>
</feature>